<dbReference type="PANTHER" id="PTHR43806">
    <property type="entry name" value="PEPTIDASE S8"/>
    <property type="match status" value="1"/>
</dbReference>
<evidence type="ECO:0000256" key="5">
    <source>
        <dbReference type="PIRSR" id="PIRSR615500-1"/>
    </source>
</evidence>
<feature type="chain" id="PRO_5012732004" evidence="8">
    <location>
        <begin position="18"/>
        <end position="1084"/>
    </location>
</feature>
<dbReference type="InterPro" id="IPR022398">
    <property type="entry name" value="Peptidase_S8_His-AS"/>
</dbReference>
<evidence type="ECO:0000313" key="10">
    <source>
        <dbReference type="EMBL" id="OQO91193.1"/>
    </source>
</evidence>
<evidence type="ECO:0000256" key="4">
    <source>
        <dbReference type="ARBA" id="ARBA00022825"/>
    </source>
</evidence>
<dbReference type="CDD" id="cd07487">
    <property type="entry name" value="Peptidases_S8_1"/>
    <property type="match status" value="1"/>
</dbReference>
<dbReference type="InterPro" id="IPR023828">
    <property type="entry name" value="Peptidase_S8_Ser-AS"/>
</dbReference>
<dbReference type="PANTHER" id="PTHR43806:SF11">
    <property type="entry name" value="CEREVISIN-RELATED"/>
    <property type="match status" value="1"/>
</dbReference>
<keyword evidence="3 6" id="KW-0378">Hydrolase</keyword>
<dbReference type="Gene3D" id="3.40.50.200">
    <property type="entry name" value="Peptidase S8/S53 domain"/>
    <property type="match status" value="1"/>
</dbReference>
<feature type="active site" description="Charge relay system" evidence="5 6">
    <location>
        <position position="431"/>
    </location>
</feature>
<dbReference type="PROSITE" id="PS00136">
    <property type="entry name" value="SUBTILASE_ASP"/>
    <property type="match status" value="1"/>
</dbReference>
<evidence type="ECO:0000256" key="7">
    <source>
        <dbReference type="RuleBase" id="RU003355"/>
    </source>
</evidence>
<gene>
    <name evidence="10" type="ORF">B1813_17100</name>
</gene>
<dbReference type="InterPro" id="IPR015500">
    <property type="entry name" value="Peptidase_S8_subtilisin-rel"/>
</dbReference>
<dbReference type="PROSITE" id="PS00138">
    <property type="entry name" value="SUBTILASE_SER"/>
    <property type="match status" value="1"/>
</dbReference>
<organism evidence="10 11">
    <name type="scientific">Saccharomonospora piscinae</name>
    <dbReference type="NCBI Taxonomy" id="687388"/>
    <lineage>
        <taxon>Bacteria</taxon>
        <taxon>Bacillati</taxon>
        <taxon>Actinomycetota</taxon>
        <taxon>Actinomycetes</taxon>
        <taxon>Pseudonocardiales</taxon>
        <taxon>Pseudonocardiaceae</taxon>
        <taxon>Saccharomonospora</taxon>
    </lineage>
</organism>
<keyword evidence="4 6" id="KW-0720">Serine protease</keyword>
<reference evidence="10 11" key="1">
    <citation type="submission" date="2017-02" db="EMBL/GenBank/DDBJ databases">
        <title>Draft genome of Saccharomonospora sp. 154.</title>
        <authorList>
            <person name="Alonso-Carmona G.S."/>
            <person name="De La Haba R."/>
            <person name="Vera-Gargallo B."/>
            <person name="Sandoval-Trujillo A.H."/>
            <person name="Ramirez-Duran N."/>
            <person name="Ventosa A."/>
        </authorList>
    </citation>
    <scope>NUCLEOTIDE SEQUENCE [LARGE SCALE GENOMIC DNA]</scope>
    <source>
        <strain evidence="10 11">LRS4.154</strain>
    </source>
</reference>
<evidence type="ECO:0000256" key="6">
    <source>
        <dbReference type="PROSITE-ProRule" id="PRU01240"/>
    </source>
</evidence>
<dbReference type="InterPro" id="IPR023827">
    <property type="entry name" value="Peptidase_S8_Asp-AS"/>
</dbReference>
<dbReference type="STRING" id="1962155.B1813_17100"/>
<feature type="signal peptide" evidence="8">
    <location>
        <begin position="1"/>
        <end position="17"/>
    </location>
</feature>
<comment type="similarity">
    <text evidence="1 6 7">Belongs to the peptidase S8 family.</text>
</comment>
<evidence type="ECO:0000256" key="8">
    <source>
        <dbReference type="SAM" id="SignalP"/>
    </source>
</evidence>
<protein>
    <submittedName>
        <fullName evidence="10">Peptidase S8</fullName>
    </submittedName>
</protein>
<dbReference type="Pfam" id="PF00082">
    <property type="entry name" value="Peptidase_S8"/>
    <property type="match status" value="1"/>
</dbReference>
<comment type="caution">
    <text evidence="10">The sequence shown here is derived from an EMBL/GenBank/DDBJ whole genome shotgun (WGS) entry which is preliminary data.</text>
</comment>
<evidence type="ECO:0000256" key="1">
    <source>
        <dbReference type="ARBA" id="ARBA00011073"/>
    </source>
</evidence>
<evidence type="ECO:0000259" key="9">
    <source>
        <dbReference type="Pfam" id="PF00082"/>
    </source>
</evidence>
<accession>A0A1V9A2B6</accession>
<dbReference type="InterPro" id="IPR036852">
    <property type="entry name" value="Peptidase_S8/S53_dom_sf"/>
</dbReference>
<evidence type="ECO:0000313" key="11">
    <source>
        <dbReference type="Proteomes" id="UP000192591"/>
    </source>
</evidence>
<dbReference type="PROSITE" id="PS51892">
    <property type="entry name" value="SUBTILASE"/>
    <property type="match status" value="1"/>
</dbReference>
<dbReference type="InterPro" id="IPR050131">
    <property type="entry name" value="Peptidase_S8_subtilisin-like"/>
</dbReference>
<evidence type="ECO:0000256" key="3">
    <source>
        <dbReference type="ARBA" id="ARBA00022801"/>
    </source>
</evidence>
<evidence type="ECO:0000256" key="2">
    <source>
        <dbReference type="ARBA" id="ARBA00022670"/>
    </source>
</evidence>
<dbReference type="GO" id="GO:0004252">
    <property type="term" value="F:serine-type endopeptidase activity"/>
    <property type="evidence" value="ECO:0007669"/>
    <property type="project" value="UniProtKB-UniRule"/>
</dbReference>
<dbReference type="Proteomes" id="UP000192591">
    <property type="component" value="Unassembled WGS sequence"/>
</dbReference>
<name>A0A1V9A2B6_SACPI</name>
<dbReference type="AlphaFoldDB" id="A0A1V9A2B6"/>
<keyword evidence="11" id="KW-1185">Reference proteome</keyword>
<feature type="domain" description="Peptidase S8/S53" evidence="9">
    <location>
        <begin position="215"/>
        <end position="478"/>
    </location>
</feature>
<dbReference type="InterPro" id="IPR000209">
    <property type="entry name" value="Peptidase_S8/S53_dom"/>
</dbReference>
<sequence>MAALAAVTITVAGSGSAATVAAPGATAHPAGADAAAPGASVVTLVTGDRAILGAGPGAEFVPGPGRDDVGYRQYLDHGEVHVIPNDAAALIADGTLDRRLFNVTALVEAGYHDSARDELPVLVSYRQGQAASAEARARTTAGGAAVRTRSLAAIGGAALEADKAEASRFWDGVRPMLRPGAEIERLWLDAPVRASLAESVPQIGADEVHENGYTGEGVRVAVLDTGIDAEHPDLASAVVEAKDFTGGGSAHDGNGHGTHVAGTIAGDGAASDGRYRGVAPDAELVVGKVLADHGSGQESWILAGMEWAAGNAAVVNMSLGGDPSDGTDPMSVAVNRLTEETGALFVVAAGNAGPDTGTVGSPGSADAALTVGAVTKDDELAEFSSRGPRTGDGAIKPDVTAPGQDIVAARAAGTAMGEPVGEHYTTASGTSMAAPHVAGAAALLAESRTGWDADELKPVLMGSAQAHPALTVHEQGAGRIDAAAALRRAVFASPASLSLGVVEWPHTDDEPVRRSLTYTNTAEEPITLDLAGELSGPAGSAPEGMLTVEPAQLTVPAGGQADATVTVDTTVGGADGRYSGVVLATAGDTAVRTPVGVDQEVESYELDLTVLGRDGEPATKAYVFLSRHGKPWTYGGYHESGEFSQRLAKDDYYLAVDVNDGYGLAGSTIFVEPTVSLDRDRSLVLDARDAEPLSVTPERADAEIDQVVATFLMETDGGYPETGMLTGGGSLDDVFLRPSETTDDTFEFTLETEHARPDGAGGFAGSPYAYHLRQTEHGGIPDELTYLVGDEELARVHSVHTGGGAGFGAARELVTGTVPFEVTDYYTPGVRWTSPLRLGRVGQPLGEFTLLHTEVFERGDNGQRRWNVPVFGPAFPRTDGFWAERDGDTLRFDLPLYADSTPGSAGRSVVDSGFTELFRDGESLGRTESAGFGAFAVPASAGEYRLRVEADRSSVTPLSRTLTSEWTFRSGQQDTAGAVPLLAVRYAPDLGDDHAATPGEPVRVPVTVQRNGLAGEPELASLRVEVSFDGGESWRFTPYRPNQAQRVLTVTAPEGTDDVSLRAVAEDTDGNTVEQTIVGAYPVR</sequence>
<dbReference type="EMBL" id="MWIH01000006">
    <property type="protein sequence ID" value="OQO91193.1"/>
    <property type="molecule type" value="Genomic_DNA"/>
</dbReference>
<keyword evidence="8" id="KW-0732">Signal</keyword>
<keyword evidence="2 6" id="KW-0645">Protease</keyword>
<dbReference type="PRINTS" id="PR00723">
    <property type="entry name" value="SUBTILISIN"/>
</dbReference>
<dbReference type="GO" id="GO:0006508">
    <property type="term" value="P:proteolysis"/>
    <property type="evidence" value="ECO:0007669"/>
    <property type="project" value="UniProtKB-KW"/>
</dbReference>
<dbReference type="SUPFAM" id="SSF52743">
    <property type="entry name" value="Subtilisin-like"/>
    <property type="match status" value="1"/>
</dbReference>
<feature type="active site" description="Charge relay system" evidence="5 6">
    <location>
        <position position="256"/>
    </location>
</feature>
<feature type="active site" description="Charge relay system" evidence="5 6">
    <location>
        <position position="224"/>
    </location>
</feature>
<proteinExistence type="inferred from homology"/>
<dbReference type="PROSITE" id="PS00137">
    <property type="entry name" value="SUBTILASE_HIS"/>
    <property type="match status" value="1"/>
</dbReference>